<evidence type="ECO:0000259" key="2">
    <source>
        <dbReference type="Pfam" id="PF00011"/>
    </source>
</evidence>
<protein>
    <submittedName>
        <fullName evidence="3">HSP20-2</fullName>
    </submittedName>
</protein>
<dbReference type="InterPro" id="IPR002068">
    <property type="entry name" value="A-crystallin/Hsp20_dom"/>
</dbReference>
<name>A0A1D1UIJ9_RAMVA</name>
<dbReference type="InterPro" id="IPR008978">
    <property type="entry name" value="HSP20-like_chaperone"/>
</dbReference>
<dbReference type="SUPFAM" id="SSF49764">
    <property type="entry name" value="HSP20-like chaperones"/>
    <property type="match status" value="1"/>
</dbReference>
<dbReference type="AlphaFoldDB" id="A0A1D1UIJ9"/>
<dbReference type="CDD" id="cd00298">
    <property type="entry name" value="ACD_sHsps_p23-like"/>
    <property type="match status" value="1"/>
</dbReference>
<dbReference type="Pfam" id="PF00011">
    <property type="entry name" value="HSP20"/>
    <property type="match status" value="1"/>
</dbReference>
<feature type="region of interest" description="Disordered" evidence="1">
    <location>
        <begin position="88"/>
        <end position="130"/>
    </location>
</feature>
<evidence type="ECO:0000256" key="1">
    <source>
        <dbReference type="SAM" id="MobiDB-lite"/>
    </source>
</evidence>
<feature type="domain" description="SHSP" evidence="2">
    <location>
        <begin position="132"/>
        <end position="209"/>
    </location>
</feature>
<evidence type="ECO:0000313" key="3">
    <source>
        <dbReference type="EMBL" id="GAU88340.1"/>
    </source>
</evidence>
<reference evidence="3 4" key="1">
    <citation type="journal article" date="2016" name="Nat. Commun.">
        <title>Extremotolerant tardigrade genome and improved radiotolerance of human cultured cells by tardigrade-unique protein.</title>
        <authorList>
            <person name="Hashimoto T."/>
            <person name="Horikawa D.D."/>
            <person name="Saito Y."/>
            <person name="Kuwahara H."/>
            <person name="Kozuka-Hata H."/>
            <person name="Shin-I T."/>
            <person name="Minakuchi Y."/>
            <person name="Ohishi K."/>
            <person name="Motoyama A."/>
            <person name="Aizu T."/>
            <person name="Enomoto A."/>
            <person name="Kondo K."/>
            <person name="Tanaka S."/>
            <person name="Hara Y."/>
            <person name="Koshikawa S."/>
            <person name="Sagara H."/>
            <person name="Miura T."/>
            <person name="Yokobori S."/>
            <person name="Miyagawa K."/>
            <person name="Suzuki Y."/>
            <person name="Kubo T."/>
            <person name="Oyama M."/>
            <person name="Kohara Y."/>
            <person name="Fujiyama A."/>
            <person name="Arakawa K."/>
            <person name="Katayama T."/>
            <person name="Toyoda A."/>
            <person name="Kunieda T."/>
        </authorList>
    </citation>
    <scope>NUCLEOTIDE SEQUENCE [LARGE SCALE GENOMIC DNA]</scope>
    <source>
        <strain evidence="3 4">YOKOZUNA-1</strain>
    </source>
</reference>
<feature type="region of interest" description="Disordered" evidence="1">
    <location>
        <begin position="1"/>
        <end position="21"/>
    </location>
</feature>
<sequence length="212" mass="23363">MTSAKTKTFTNGHSTKHEPVDFEAIRRQLEKEAAQLKAEIALHLKDPLVSVGPKKDVLESSFLETKKSITKSTSTTYFSQEDKEIPTLTSGVSTRTTSTARRPGILKSSKNGHPGSGYRTTNGFDVHDGNAKNRRNNIRYSFDLIPGLQPEDLTVQIVDDKLRVCVIPHDKSSICKDQDCYREVVLPATVDPTTATAILSKEGFLTVDLVTS</sequence>
<feature type="compositionally biased region" description="Polar residues" evidence="1">
    <location>
        <begin position="1"/>
        <end position="13"/>
    </location>
</feature>
<proteinExistence type="predicted"/>
<comment type="caution">
    <text evidence="3">The sequence shown here is derived from an EMBL/GenBank/DDBJ whole genome shotgun (WGS) entry which is preliminary data.</text>
</comment>
<dbReference type="EMBL" id="BDGG01000001">
    <property type="protein sequence ID" value="GAU88340.1"/>
    <property type="molecule type" value="Genomic_DNA"/>
</dbReference>
<organism evidence="3 4">
    <name type="scientific">Ramazzottius varieornatus</name>
    <name type="common">Water bear</name>
    <name type="synonym">Tardigrade</name>
    <dbReference type="NCBI Taxonomy" id="947166"/>
    <lineage>
        <taxon>Eukaryota</taxon>
        <taxon>Metazoa</taxon>
        <taxon>Ecdysozoa</taxon>
        <taxon>Tardigrada</taxon>
        <taxon>Eutardigrada</taxon>
        <taxon>Parachela</taxon>
        <taxon>Hypsibioidea</taxon>
        <taxon>Ramazzottiidae</taxon>
        <taxon>Ramazzottius</taxon>
    </lineage>
</organism>
<evidence type="ECO:0000313" key="4">
    <source>
        <dbReference type="Proteomes" id="UP000186922"/>
    </source>
</evidence>
<keyword evidence="4" id="KW-1185">Reference proteome</keyword>
<dbReference type="Gene3D" id="2.60.40.790">
    <property type="match status" value="1"/>
</dbReference>
<feature type="compositionally biased region" description="Polar residues" evidence="1">
    <location>
        <begin position="88"/>
        <end position="100"/>
    </location>
</feature>
<accession>A0A1D1UIJ9</accession>
<dbReference type="Proteomes" id="UP000186922">
    <property type="component" value="Unassembled WGS sequence"/>
</dbReference>
<gene>
    <name evidence="3" type="primary">RvY_01054-1</name>
    <name evidence="3" type="synonym">RvY_01054.1</name>
    <name evidence="3" type="ORF">RvY_01054</name>
</gene>